<sequence length="194" mass="21771">MDKTPGSKEKLKAFLLNNVGKVVDSNRLREVAGSSEWGRRIRELRNEEGFDIITHKDRSDLKPGQYILVSAEKKDRAFQRNISKETRAFVIDRDGNTCQMCGVAAGEIHPFDGRPARMQLGHVVDKTKGGTDDADNLRLLCSVCNEGASNLTLVRPDSISLLIQTRRAPKKVQLEVLAWLIKKFPKEAQRIQSS</sequence>
<evidence type="ECO:0000313" key="3">
    <source>
        <dbReference type="Proteomes" id="UP000181790"/>
    </source>
</evidence>
<keyword evidence="2" id="KW-0378">Hydrolase</keyword>
<dbReference type="EMBL" id="MORL01000005">
    <property type="protein sequence ID" value="OIN58950.1"/>
    <property type="molecule type" value="Genomic_DNA"/>
</dbReference>
<dbReference type="Pfam" id="PF01844">
    <property type="entry name" value="HNH"/>
    <property type="match status" value="1"/>
</dbReference>
<evidence type="ECO:0000313" key="2">
    <source>
        <dbReference type="EMBL" id="OIN58950.1"/>
    </source>
</evidence>
<dbReference type="RefSeq" id="WP_071503402.1">
    <property type="nucleotide sequence ID" value="NZ_MORL01000005.1"/>
</dbReference>
<proteinExistence type="predicted"/>
<organism evidence="2 3">
    <name type="scientific">Arsenicibacter rosenii</name>
    <dbReference type="NCBI Taxonomy" id="1750698"/>
    <lineage>
        <taxon>Bacteria</taxon>
        <taxon>Pseudomonadati</taxon>
        <taxon>Bacteroidota</taxon>
        <taxon>Cytophagia</taxon>
        <taxon>Cytophagales</taxon>
        <taxon>Spirosomataceae</taxon>
        <taxon>Arsenicibacter</taxon>
    </lineage>
</organism>
<dbReference type="InterPro" id="IPR002711">
    <property type="entry name" value="HNH"/>
</dbReference>
<accession>A0A1S2VKL8</accession>
<dbReference type="CDD" id="cd00085">
    <property type="entry name" value="HNHc"/>
    <property type="match status" value="1"/>
</dbReference>
<dbReference type="GO" id="GO:0003676">
    <property type="term" value="F:nucleic acid binding"/>
    <property type="evidence" value="ECO:0007669"/>
    <property type="project" value="InterPro"/>
</dbReference>
<dbReference type="Proteomes" id="UP000181790">
    <property type="component" value="Unassembled WGS sequence"/>
</dbReference>
<dbReference type="SMART" id="SM00507">
    <property type="entry name" value="HNHc"/>
    <property type="match status" value="1"/>
</dbReference>
<dbReference type="GO" id="GO:0008270">
    <property type="term" value="F:zinc ion binding"/>
    <property type="evidence" value="ECO:0007669"/>
    <property type="project" value="InterPro"/>
</dbReference>
<dbReference type="OrthoDB" id="963483at2"/>
<comment type="caution">
    <text evidence="2">The sequence shown here is derived from an EMBL/GenBank/DDBJ whole genome shotgun (WGS) entry which is preliminary data.</text>
</comment>
<keyword evidence="2" id="KW-0255">Endonuclease</keyword>
<dbReference type="GO" id="GO:0004519">
    <property type="term" value="F:endonuclease activity"/>
    <property type="evidence" value="ECO:0007669"/>
    <property type="project" value="UniProtKB-KW"/>
</dbReference>
<dbReference type="AlphaFoldDB" id="A0A1S2VKL8"/>
<keyword evidence="3" id="KW-1185">Reference proteome</keyword>
<gene>
    <name evidence="2" type="ORF">BLX24_12080</name>
</gene>
<dbReference type="Gene3D" id="1.10.30.50">
    <property type="match status" value="1"/>
</dbReference>
<keyword evidence="2" id="KW-0540">Nuclease</keyword>
<dbReference type="InterPro" id="IPR003615">
    <property type="entry name" value="HNH_nuc"/>
</dbReference>
<evidence type="ECO:0000259" key="1">
    <source>
        <dbReference type="SMART" id="SM00507"/>
    </source>
</evidence>
<name>A0A1S2VKL8_9BACT</name>
<protein>
    <submittedName>
        <fullName evidence="2">HNH endonuclease</fullName>
    </submittedName>
</protein>
<feature type="domain" description="HNH nuclease" evidence="1">
    <location>
        <begin position="85"/>
        <end position="146"/>
    </location>
</feature>
<reference evidence="2 3" key="1">
    <citation type="submission" date="2016-10" db="EMBL/GenBank/DDBJ databases">
        <title>Arsenicibacter rosenii gen. nov., sp. nov., an efficient arsenic-methylating bacterium isolated from an arsenic-contaminated paddy soil.</title>
        <authorList>
            <person name="Huang K."/>
        </authorList>
    </citation>
    <scope>NUCLEOTIDE SEQUENCE [LARGE SCALE GENOMIC DNA]</scope>
    <source>
        <strain evidence="2 3">SM-1</strain>
    </source>
</reference>